<evidence type="ECO:0000256" key="9">
    <source>
        <dbReference type="ARBA" id="ARBA00031449"/>
    </source>
</evidence>
<dbReference type="InterPro" id="IPR007115">
    <property type="entry name" value="6-PTP_synth/QueD"/>
</dbReference>
<dbReference type="PANTHER" id="PTHR12589">
    <property type="entry name" value="PYRUVOYL TETRAHYDROBIOPTERIN SYNTHASE"/>
    <property type="match status" value="1"/>
</dbReference>
<comment type="cofactor">
    <cofactor evidence="1">
        <name>Zn(2+)</name>
        <dbReference type="ChEBI" id="CHEBI:29105"/>
    </cofactor>
</comment>
<dbReference type="PANTHER" id="PTHR12589:SF7">
    <property type="entry name" value="6-PYRUVOYL TETRAHYDROBIOPTERIN SYNTHASE"/>
    <property type="match status" value="1"/>
</dbReference>
<accession>A0ABN1UU35</accession>
<comment type="catalytic activity">
    <reaction evidence="10">
        <text>7,8-dihydroneopterin 3'-triphosphate + H2O = 6-carboxy-5,6,7,8-tetrahydropterin + triphosphate + acetaldehyde + 2 H(+)</text>
        <dbReference type="Rhea" id="RHEA:27966"/>
        <dbReference type="ChEBI" id="CHEBI:15343"/>
        <dbReference type="ChEBI" id="CHEBI:15377"/>
        <dbReference type="ChEBI" id="CHEBI:15378"/>
        <dbReference type="ChEBI" id="CHEBI:18036"/>
        <dbReference type="ChEBI" id="CHEBI:58462"/>
        <dbReference type="ChEBI" id="CHEBI:61032"/>
        <dbReference type="EC" id="4.1.2.50"/>
    </reaction>
</comment>
<reference evidence="11 12" key="1">
    <citation type="journal article" date="2019" name="Int. J. Syst. Evol. Microbiol.">
        <title>The Global Catalogue of Microorganisms (GCM) 10K type strain sequencing project: providing services to taxonomists for standard genome sequencing and annotation.</title>
        <authorList>
            <consortium name="The Broad Institute Genomics Platform"/>
            <consortium name="The Broad Institute Genome Sequencing Center for Infectious Disease"/>
            <person name="Wu L."/>
            <person name="Ma J."/>
        </authorList>
    </citation>
    <scope>NUCLEOTIDE SEQUENCE [LARGE SCALE GENOMIC DNA]</scope>
    <source>
        <strain evidence="11 12">JCM 12696</strain>
    </source>
</reference>
<keyword evidence="12" id="KW-1185">Reference proteome</keyword>
<evidence type="ECO:0000256" key="8">
    <source>
        <dbReference type="ARBA" id="ARBA00023239"/>
    </source>
</evidence>
<keyword evidence="8" id="KW-0456">Lyase</keyword>
<keyword evidence="6" id="KW-0479">Metal-binding</keyword>
<comment type="similarity">
    <text evidence="3">Belongs to the PTPS family. QueD subfamily.</text>
</comment>
<dbReference type="SUPFAM" id="SSF55620">
    <property type="entry name" value="Tetrahydrobiopterin biosynthesis enzymes-like"/>
    <property type="match status" value="1"/>
</dbReference>
<proteinExistence type="inferred from homology"/>
<evidence type="ECO:0000256" key="1">
    <source>
        <dbReference type="ARBA" id="ARBA00001947"/>
    </source>
</evidence>
<dbReference type="EC" id="4.1.2.50" evidence="4"/>
<dbReference type="EMBL" id="BAAAKV010000015">
    <property type="protein sequence ID" value="GAA1164403.1"/>
    <property type="molecule type" value="Genomic_DNA"/>
</dbReference>
<evidence type="ECO:0000256" key="4">
    <source>
        <dbReference type="ARBA" id="ARBA00012982"/>
    </source>
</evidence>
<organism evidence="11 12">
    <name type="scientific">Streptomyces hebeiensis</name>
    <dbReference type="NCBI Taxonomy" id="229486"/>
    <lineage>
        <taxon>Bacteria</taxon>
        <taxon>Bacillati</taxon>
        <taxon>Actinomycetota</taxon>
        <taxon>Actinomycetes</taxon>
        <taxon>Kitasatosporales</taxon>
        <taxon>Streptomycetaceae</taxon>
        <taxon>Streptomyces</taxon>
    </lineage>
</organism>
<name>A0ABN1UU35_9ACTN</name>
<evidence type="ECO:0000256" key="2">
    <source>
        <dbReference type="ARBA" id="ARBA00005061"/>
    </source>
</evidence>
<evidence type="ECO:0000256" key="10">
    <source>
        <dbReference type="ARBA" id="ARBA00048807"/>
    </source>
</evidence>
<keyword evidence="7" id="KW-0862">Zinc</keyword>
<evidence type="ECO:0000313" key="11">
    <source>
        <dbReference type="EMBL" id="GAA1164403.1"/>
    </source>
</evidence>
<evidence type="ECO:0000256" key="5">
    <source>
        <dbReference type="ARBA" id="ARBA00018141"/>
    </source>
</evidence>
<gene>
    <name evidence="11" type="ORF">GCM10009654_21510</name>
</gene>
<evidence type="ECO:0000313" key="12">
    <source>
        <dbReference type="Proteomes" id="UP001501371"/>
    </source>
</evidence>
<dbReference type="Proteomes" id="UP001501371">
    <property type="component" value="Unassembled WGS sequence"/>
</dbReference>
<dbReference type="InterPro" id="IPR038418">
    <property type="entry name" value="6-PTP_synth/QueD_sf"/>
</dbReference>
<dbReference type="Gene3D" id="3.30.479.10">
    <property type="entry name" value="6-pyruvoyl tetrahydropterin synthase/QueD"/>
    <property type="match status" value="1"/>
</dbReference>
<dbReference type="Pfam" id="PF01242">
    <property type="entry name" value="PTPS"/>
    <property type="match status" value="1"/>
</dbReference>
<sequence length="157" mass="17211">MPARRGAATPERAHLSYVPYLEGRPLFSITVRDHLMVAHSFRGEVFGPAQRLHGATFLVDATFRRPELDDDNIVVDIGLATRELGEVVGALNYRNLDDEPDFAGRNTSTEFLARVIADRLAERVSAGALGEGARGLAGITVTLHESHVAWASYERTL</sequence>
<protein>
    <recommendedName>
        <fullName evidence="5">6-carboxy-5,6,7,8-tetrahydropterin synthase</fullName>
        <ecNumber evidence="4">4.1.2.50</ecNumber>
    </recommendedName>
    <alternativeName>
        <fullName evidence="9">Queuosine biosynthesis protein QueD</fullName>
    </alternativeName>
</protein>
<evidence type="ECO:0000256" key="7">
    <source>
        <dbReference type="ARBA" id="ARBA00022833"/>
    </source>
</evidence>
<comment type="caution">
    <text evidence="11">The sequence shown here is derived from an EMBL/GenBank/DDBJ whole genome shotgun (WGS) entry which is preliminary data.</text>
</comment>
<evidence type="ECO:0000256" key="6">
    <source>
        <dbReference type="ARBA" id="ARBA00022723"/>
    </source>
</evidence>
<evidence type="ECO:0000256" key="3">
    <source>
        <dbReference type="ARBA" id="ARBA00008900"/>
    </source>
</evidence>
<comment type="pathway">
    <text evidence="2">Purine metabolism; 7-cyano-7-deazaguanine biosynthesis.</text>
</comment>